<evidence type="ECO:0000256" key="9">
    <source>
        <dbReference type="ARBA" id="ARBA00023170"/>
    </source>
</evidence>
<dbReference type="Gene3D" id="2.70.170.10">
    <property type="entry name" value="Neurotransmitter-gated ion-channel ligand-binding domain"/>
    <property type="match status" value="1"/>
</dbReference>
<dbReference type="FunFam" id="2.70.170.10:FF:000028">
    <property type="entry name" value="AcetylCholine Receptor"/>
    <property type="match status" value="1"/>
</dbReference>
<protein>
    <submittedName>
        <fullName evidence="18">Neuronal acetylcholine receptor subunit alpha-3</fullName>
    </submittedName>
</protein>
<evidence type="ECO:0000259" key="17">
    <source>
        <dbReference type="Pfam" id="PF02932"/>
    </source>
</evidence>
<keyword evidence="8" id="KW-1015">Disulfide bond</keyword>
<evidence type="ECO:0000256" key="10">
    <source>
        <dbReference type="ARBA" id="ARBA00023180"/>
    </source>
</evidence>
<evidence type="ECO:0000256" key="2">
    <source>
        <dbReference type="ARBA" id="ARBA00022475"/>
    </source>
</evidence>
<comment type="similarity">
    <text evidence="14">Belongs to the ligand-gated ion channel (TC 1.A.9) family.</text>
</comment>
<keyword evidence="2" id="KW-1003">Cell membrane</keyword>
<feature type="transmembrane region" description="Helical" evidence="14">
    <location>
        <begin position="269"/>
        <end position="287"/>
    </location>
</feature>
<evidence type="ECO:0000256" key="8">
    <source>
        <dbReference type="ARBA" id="ARBA00023157"/>
    </source>
</evidence>
<dbReference type="SUPFAM" id="SSF90112">
    <property type="entry name" value="Neurotransmitter-gated ion-channel transmembrane pore"/>
    <property type="match status" value="1"/>
</dbReference>
<keyword evidence="10" id="KW-0325">Glycoprotein</keyword>
<dbReference type="GO" id="GO:0004888">
    <property type="term" value="F:transmembrane signaling receptor activity"/>
    <property type="evidence" value="ECO:0007669"/>
    <property type="project" value="InterPro"/>
</dbReference>
<dbReference type="PRINTS" id="PR00254">
    <property type="entry name" value="NICOTINICR"/>
</dbReference>
<dbReference type="AlphaFoldDB" id="A0AAV4I0J6"/>
<feature type="region of interest" description="Disordered" evidence="15">
    <location>
        <begin position="391"/>
        <end position="427"/>
    </location>
</feature>
<evidence type="ECO:0000256" key="13">
    <source>
        <dbReference type="ARBA" id="ARBA00034099"/>
    </source>
</evidence>
<keyword evidence="5" id="KW-0770">Synapse</keyword>
<evidence type="ECO:0000256" key="12">
    <source>
        <dbReference type="ARBA" id="ARBA00023303"/>
    </source>
</evidence>
<feature type="compositionally biased region" description="Basic and acidic residues" evidence="15">
    <location>
        <begin position="402"/>
        <end position="422"/>
    </location>
</feature>
<evidence type="ECO:0000256" key="1">
    <source>
        <dbReference type="ARBA" id="ARBA00022448"/>
    </source>
</evidence>
<dbReference type="SUPFAM" id="SSF63712">
    <property type="entry name" value="Nicotinic receptor ligand binding domain-like"/>
    <property type="match status" value="1"/>
</dbReference>
<comment type="subcellular location">
    <subcellularLocation>
        <location evidence="13">Synaptic cell membrane</location>
        <topology evidence="13">Multi-pass membrane protein</topology>
    </subcellularLocation>
</comment>
<dbReference type="InterPro" id="IPR006029">
    <property type="entry name" value="Neurotrans-gated_channel_TM"/>
</dbReference>
<evidence type="ECO:0000259" key="16">
    <source>
        <dbReference type="Pfam" id="PF02931"/>
    </source>
</evidence>
<dbReference type="PANTHER" id="PTHR18945">
    <property type="entry name" value="NEUROTRANSMITTER GATED ION CHANNEL"/>
    <property type="match status" value="1"/>
</dbReference>
<dbReference type="PRINTS" id="PR00252">
    <property type="entry name" value="NRIONCHANNEL"/>
</dbReference>
<feature type="signal peptide" evidence="14">
    <location>
        <begin position="1"/>
        <end position="28"/>
    </location>
</feature>
<dbReference type="CDD" id="cd18989">
    <property type="entry name" value="LGIC_ECD_cation"/>
    <property type="match status" value="1"/>
</dbReference>
<dbReference type="InterPro" id="IPR006201">
    <property type="entry name" value="Neur_channel"/>
</dbReference>
<evidence type="ECO:0000256" key="3">
    <source>
        <dbReference type="ARBA" id="ARBA00022692"/>
    </source>
</evidence>
<dbReference type="Pfam" id="PF02931">
    <property type="entry name" value="Neur_chan_LBD"/>
    <property type="match status" value="1"/>
</dbReference>
<dbReference type="InterPro" id="IPR006202">
    <property type="entry name" value="Neur_chan_lig-bd"/>
</dbReference>
<feature type="domain" description="Neurotransmitter-gated ion-channel transmembrane" evidence="17">
    <location>
        <begin position="244"/>
        <end position="468"/>
    </location>
</feature>
<reference evidence="18 19" key="1">
    <citation type="journal article" date="2021" name="Elife">
        <title>Chloroplast acquisition without the gene transfer in kleptoplastic sea slugs, Plakobranchus ocellatus.</title>
        <authorList>
            <person name="Maeda T."/>
            <person name="Takahashi S."/>
            <person name="Yoshida T."/>
            <person name="Shimamura S."/>
            <person name="Takaki Y."/>
            <person name="Nagai Y."/>
            <person name="Toyoda A."/>
            <person name="Suzuki Y."/>
            <person name="Arimoto A."/>
            <person name="Ishii H."/>
            <person name="Satoh N."/>
            <person name="Nishiyama T."/>
            <person name="Hasebe M."/>
            <person name="Maruyama T."/>
            <person name="Minagawa J."/>
            <person name="Obokata J."/>
            <person name="Shigenobu S."/>
        </authorList>
    </citation>
    <scope>NUCLEOTIDE SEQUENCE [LARGE SCALE GENOMIC DNA]</scope>
</reference>
<dbReference type="GO" id="GO:0045211">
    <property type="term" value="C:postsynaptic membrane"/>
    <property type="evidence" value="ECO:0007669"/>
    <property type="project" value="InterPro"/>
</dbReference>
<dbReference type="PROSITE" id="PS00236">
    <property type="entry name" value="NEUROTR_ION_CHANNEL"/>
    <property type="match status" value="1"/>
</dbReference>
<dbReference type="InterPro" id="IPR036719">
    <property type="entry name" value="Neuro-gated_channel_TM_sf"/>
</dbReference>
<dbReference type="InterPro" id="IPR002394">
    <property type="entry name" value="Nicotinic_acetylcholine_rcpt"/>
</dbReference>
<dbReference type="CDD" id="cd19051">
    <property type="entry name" value="LGIC_TM_cation"/>
    <property type="match status" value="1"/>
</dbReference>
<evidence type="ECO:0000256" key="7">
    <source>
        <dbReference type="ARBA" id="ARBA00023136"/>
    </source>
</evidence>
<evidence type="ECO:0000256" key="14">
    <source>
        <dbReference type="RuleBase" id="RU000687"/>
    </source>
</evidence>
<dbReference type="EMBL" id="BMAT01012981">
    <property type="protein sequence ID" value="GFS03113.1"/>
    <property type="molecule type" value="Genomic_DNA"/>
</dbReference>
<feature type="transmembrane region" description="Helical" evidence="14">
    <location>
        <begin position="239"/>
        <end position="262"/>
    </location>
</feature>
<sequence length="492" mass="55453">MKTSGMFVTVVVALTLVHLWSDLPTAQAATQADLYNLFNYLFGVYQKEIIPLENDTNIVSVFLSFSLLSLVDVNEKDQTLVSNALLHMSWLDNTLTWSPSQYGNVTSLLVHQENIWRPDIQVGNSVILQKQMGFDELPVRVMWSGLIEWEPTTVMSTSCDIDVTYYPMDTQVCNIDFETSLSRSTEIDVQIDKTVPITLDDYNVDGQWELKDTYAENLNKDDGKTKIRFSLLLKRRRTYYVVNILLPVVFLSFTSTLVFALPAEAGEKMSMGITVLLAYAVYLTIVSEHLPNTSVQTSIVAVYLTTLLGITAVGIMVSTLILRLHHRSAGARVDDRTQKLVEFLKTITFSHKEEDKQIPKNSISPEDPMLHDKGYKNFQLSYMDANNSSRGQTATIVKRKSRLSDLDKNSGTTDHSKLEPEQTRMGLNRPISCPPVYHKPMTWQEVAEVADWFLFILFTTLTSLLTLTVLIVLPVGGDSRAPTLNKTLTDTQ</sequence>
<evidence type="ECO:0000256" key="6">
    <source>
        <dbReference type="ARBA" id="ARBA00023065"/>
    </source>
</evidence>
<organism evidence="18 19">
    <name type="scientific">Elysia marginata</name>
    <dbReference type="NCBI Taxonomy" id="1093978"/>
    <lineage>
        <taxon>Eukaryota</taxon>
        <taxon>Metazoa</taxon>
        <taxon>Spiralia</taxon>
        <taxon>Lophotrochozoa</taxon>
        <taxon>Mollusca</taxon>
        <taxon>Gastropoda</taxon>
        <taxon>Heterobranchia</taxon>
        <taxon>Euthyneura</taxon>
        <taxon>Panpulmonata</taxon>
        <taxon>Sacoglossa</taxon>
        <taxon>Placobranchoidea</taxon>
        <taxon>Plakobranchidae</taxon>
        <taxon>Elysia</taxon>
    </lineage>
</organism>
<keyword evidence="4 14" id="KW-1133">Transmembrane helix</keyword>
<dbReference type="InterPro" id="IPR036734">
    <property type="entry name" value="Neur_chan_lig-bd_sf"/>
</dbReference>
<evidence type="ECO:0000313" key="18">
    <source>
        <dbReference type="EMBL" id="GFS03113.1"/>
    </source>
</evidence>
<dbReference type="Pfam" id="PF02932">
    <property type="entry name" value="Neur_chan_memb"/>
    <property type="match status" value="1"/>
</dbReference>
<name>A0AAV4I0J6_9GAST</name>
<keyword evidence="6 14" id="KW-0406">Ion transport</keyword>
<evidence type="ECO:0000256" key="5">
    <source>
        <dbReference type="ARBA" id="ARBA00023018"/>
    </source>
</evidence>
<keyword evidence="7 14" id="KW-0472">Membrane</keyword>
<feature type="transmembrane region" description="Helical" evidence="14">
    <location>
        <begin position="449"/>
        <end position="473"/>
    </location>
</feature>
<keyword evidence="1 14" id="KW-0813">Transport</keyword>
<feature type="transmembrane region" description="Helical" evidence="14">
    <location>
        <begin position="299"/>
        <end position="322"/>
    </location>
</feature>
<dbReference type="Gene3D" id="1.20.58.390">
    <property type="entry name" value="Neurotransmitter-gated ion-channel transmembrane domain"/>
    <property type="match status" value="1"/>
</dbReference>
<evidence type="ECO:0000256" key="15">
    <source>
        <dbReference type="SAM" id="MobiDB-lite"/>
    </source>
</evidence>
<gene>
    <name evidence="18" type="ORF">ElyMa_006461600</name>
</gene>
<keyword evidence="9 18" id="KW-0675">Receptor</keyword>
<keyword evidence="12 14" id="KW-0407">Ion channel</keyword>
<evidence type="ECO:0000256" key="4">
    <source>
        <dbReference type="ARBA" id="ARBA00022989"/>
    </source>
</evidence>
<evidence type="ECO:0000256" key="11">
    <source>
        <dbReference type="ARBA" id="ARBA00023286"/>
    </source>
</evidence>
<keyword evidence="19" id="KW-1185">Reference proteome</keyword>
<dbReference type="Proteomes" id="UP000762676">
    <property type="component" value="Unassembled WGS sequence"/>
</dbReference>
<dbReference type="GO" id="GO:0022848">
    <property type="term" value="F:acetylcholine-gated monoatomic cation-selective channel activity"/>
    <property type="evidence" value="ECO:0007669"/>
    <property type="project" value="InterPro"/>
</dbReference>
<accession>A0AAV4I0J6</accession>
<evidence type="ECO:0000313" key="19">
    <source>
        <dbReference type="Proteomes" id="UP000762676"/>
    </source>
</evidence>
<comment type="caution">
    <text evidence="18">The sequence shown here is derived from an EMBL/GenBank/DDBJ whole genome shotgun (WGS) entry which is preliminary data.</text>
</comment>
<proteinExistence type="inferred from homology"/>
<keyword evidence="3 14" id="KW-0812">Transmembrane</keyword>
<keyword evidence="11" id="KW-1071">Ligand-gated ion channel</keyword>
<feature type="domain" description="Neurotransmitter-gated ion-channel ligand-binding" evidence="16">
    <location>
        <begin position="36"/>
        <end position="236"/>
    </location>
</feature>
<feature type="chain" id="PRO_5043092694" evidence="14">
    <location>
        <begin position="29"/>
        <end position="492"/>
    </location>
</feature>
<dbReference type="InterPro" id="IPR018000">
    <property type="entry name" value="Neurotransmitter_ion_chnl_CS"/>
</dbReference>
<keyword evidence="14" id="KW-0732">Signal</keyword>
<dbReference type="InterPro" id="IPR038050">
    <property type="entry name" value="Neuro_actylchol_rec"/>
</dbReference>